<dbReference type="KEGG" id="kge:TQ33_0471"/>
<evidence type="ECO:0000313" key="7">
    <source>
        <dbReference type="EMBL" id="AKE51456.1"/>
    </source>
</evidence>
<reference evidence="7 8" key="1">
    <citation type="submission" date="2015-02" db="EMBL/GenBank/DDBJ databases">
        <title>Complete genome sequence of Kangiella geojedonensis strain YCS-5T.</title>
        <authorList>
            <person name="Kim K.M."/>
        </authorList>
    </citation>
    <scope>NUCLEOTIDE SEQUENCE [LARGE SCALE GENOMIC DNA]</scope>
    <source>
        <strain evidence="7 8">YCS-5</strain>
    </source>
</reference>
<feature type="transmembrane region" description="Helical" evidence="5">
    <location>
        <begin position="487"/>
        <end position="507"/>
    </location>
</feature>
<keyword evidence="4 5" id="KW-0472">Membrane</keyword>
<feature type="transmembrane region" description="Helical" evidence="5">
    <location>
        <begin position="554"/>
        <end position="578"/>
    </location>
</feature>
<dbReference type="PANTHER" id="PTHR42727:SF1">
    <property type="entry name" value="PHOSPHATE TRANSPORT SYSTEM PERMEASE"/>
    <property type="match status" value="1"/>
</dbReference>
<dbReference type="PATRIC" id="fig|914150.5.peg.477"/>
<gene>
    <name evidence="7" type="ORF">TQ33_0471</name>
</gene>
<organism evidence="7 8">
    <name type="scientific">Kangiella geojedonensis</name>
    <dbReference type="NCBI Taxonomy" id="914150"/>
    <lineage>
        <taxon>Bacteria</taxon>
        <taxon>Pseudomonadati</taxon>
        <taxon>Pseudomonadota</taxon>
        <taxon>Gammaproteobacteria</taxon>
        <taxon>Kangiellales</taxon>
        <taxon>Kangiellaceae</taxon>
        <taxon>Kangiella</taxon>
    </lineage>
</organism>
<dbReference type="AlphaFoldDB" id="A0A0F6RBU0"/>
<evidence type="ECO:0000259" key="6">
    <source>
        <dbReference type="PROSITE" id="PS50928"/>
    </source>
</evidence>
<dbReference type="SUPFAM" id="SSF50978">
    <property type="entry name" value="WD40 repeat-like"/>
    <property type="match status" value="1"/>
</dbReference>
<sequence>MSTSIKDTTRKLLDQQTQSGKHKRRKINDLLARYGIAVGGMSVIVAVVLICFYLLWVVLPIFKPASVELENDYSWSQQQLLHLEVEEYGEIAFGLGTDGSMQFTDVRTNQQIADFELPQQQPITAFAQLDLKGMMAVSYQDGSVQLLQQDYAISYPDNQRQLTPSIQYPFGEDAVSFSDTEVTLLNGKMWEDGLLLAGVTNDNQVVTKEYYVEQSFLGEGLELDEANSATIQLNFKPDYLLATQGPDWLYAIGKQGQMSAYRFKSGEWVLQETKQLTQIGTNITQADFLLGQVSLMIGDSSGVVSQWFQVTDKDNVSTLTKIRDFKLSDNPIALFIPEVRRKGFIAADSAGEVGIFYTTSERLLEAFSFGQPIQALSINSRSNKLLVVGKDGLANTFHIENEHPEISWSSLWNQVFYEGYKEPTFTWQSSASTNDYESKFSLVPLSFGTLKAAFYAMLFAVPLAIFGAIFTAYFMAPKMRSMVKPTVEIMEALPTVILGFLAGLWLAPIIEETLVGFLLTIILLPIFTVLFGLAWNKAPEGIRHRVPDGWQAALLLPVIVLGTVFAFWIGEPVEAWLFNGDMPRWLDANGFNYDQRNSLVVGLAMGFAVIPTIFSITEDAIFSVPKHLTNGSLALGASQWQTLTRVVLPTASPGIFSALMIGLGRAVGETMIVLMATGNTPVMDMNIFEGMRTLSANIAVEMPESEVGSSHYRVLFLAAFVLFLFTFAFNTIAEVVRQRLRNKYGSL</sequence>
<dbReference type="GO" id="GO:0055085">
    <property type="term" value="P:transmembrane transport"/>
    <property type="evidence" value="ECO:0007669"/>
    <property type="project" value="InterPro"/>
</dbReference>
<dbReference type="InterPro" id="IPR036322">
    <property type="entry name" value="WD40_repeat_dom_sf"/>
</dbReference>
<feature type="transmembrane region" description="Helical" evidence="5">
    <location>
        <begin position="31"/>
        <end position="56"/>
    </location>
</feature>
<dbReference type="OrthoDB" id="9785113at2"/>
<dbReference type="InterPro" id="IPR000515">
    <property type="entry name" value="MetI-like"/>
</dbReference>
<evidence type="ECO:0000256" key="4">
    <source>
        <dbReference type="ARBA" id="ARBA00023136"/>
    </source>
</evidence>
<evidence type="ECO:0000256" key="5">
    <source>
        <dbReference type="RuleBase" id="RU363032"/>
    </source>
</evidence>
<dbReference type="Proteomes" id="UP000034071">
    <property type="component" value="Chromosome"/>
</dbReference>
<dbReference type="Gene3D" id="1.10.3720.10">
    <property type="entry name" value="MetI-like"/>
    <property type="match status" value="1"/>
</dbReference>
<keyword evidence="2 5" id="KW-0812">Transmembrane</keyword>
<dbReference type="PANTHER" id="PTHR42727">
    <property type="entry name" value="PHOSPHATE TRANSPORT SYSTEM PERMEASE PROTEIN"/>
    <property type="match status" value="1"/>
</dbReference>
<comment type="similarity">
    <text evidence="5">Belongs to the binding-protein-dependent transport system permease family.</text>
</comment>
<name>A0A0F6RBU0_9GAMM</name>
<feature type="transmembrane region" description="Helical" evidence="5">
    <location>
        <begin position="452"/>
        <end position="475"/>
    </location>
</feature>
<accession>A0A0F6RBU0</accession>
<dbReference type="PROSITE" id="PS50928">
    <property type="entry name" value="ABC_TM1"/>
    <property type="match status" value="1"/>
</dbReference>
<dbReference type="InterPro" id="IPR035906">
    <property type="entry name" value="MetI-like_sf"/>
</dbReference>
<keyword evidence="3 5" id="KW-1133">Transmembrane helix</keyword>
<evidence type="ECO:0000256" key="3">
    <source>
        <dbReference type="ARBA" id="ARBA00022989"/>
    </source>
</evidence>
<dbReference type="CDD" id="cd06261">
    <property type="entry name" value="TM_PBP2"/>
    <property type="match status" value="1"/>
</dbReference>
<evidence type="ECO:0000256" key="2">
    <source>
        <dbReference type="ARBA" id="ARBA00022692"/>
    </source>
</evidence>
<keyword evidence="8" id="KW-1185">Reference proteome</keyword>
<feature type="transmembrane region" description="Helical" evidence="5">
    <location>
        <begin position="513"/>
        <end position="533"/>
    </location>
</feature>
<dbReference type="EMBL" id="CP010975">
    <property type="protein sequence ID" value="AKE51456.1"/>
    <property type="molecule type" value="Genomic_DNA"/>
</dbReference>
<comment type="subcellular location">
    <subcellularLocation>
        <location evidence="1 5">Cell membrane</location>
        <topology evidence="1 5">Multi-pass membrane protein</topology>
    </subcellularLocation>
</comment>
<feature type="domain" description="ABC transmembrane type-1" evidence="6">
    <location>
        <begin position="446"/>
        <end position="733"/>
    </location>
</feature>
<keyword evidence="5" id="KW-0813">Transport</keyword>
<proteinExistence type="inferred from homology"/>
<dbReference type="HOGENOM" id="CLU_013803_0_0_6"/>
<dbReference type="SUPFAM" id="SSF161098">
    <property type="entry name" value="MetI-like"/>
    <property type="match status" value="2"/>
</dbReference>
<dbReference type="GO" id="GO:0005886">
    <property type="term" value="C:plasma membrane"/>
    <property type="evidence" value="ECO:0007669"/>
    <property type="project" value="UniProtKB-SubCell"/>
</dbReference>
<feature type="transmembrane region" description="Helical" evidence="5">
    <location>
        <begin position="655"/>
        <end position="676"/>
    </location>
</feature>
<dbReference type="RefSeq" id="WP_046560647.1">
    <property type="nucleotide sequence ID" value="NZ_CP010975.1"/>
</dbReference>
<feature type="transmembrane region" description="Helical" evidence="5">
    <location>
        <begin position="712"/>
        <end position="733"/>
    </location>
</feature>
<dbReference type="STRING" id="914150.TQ33_0471"/>
<evidence type="ECO:0000256" key="1">
    <source>
        <dbReference type="ARBA" id="ARBA00004651"/>
    </source>
</evidence>
<dbReference type="Pfam" id="PF00528">
    <property type="entry name" value="BPD_transp_1"/>
    <property type="match status" value="1"/>
</dbReference>
<feature type="transmembrane region" description="Helical" evidence="5">
    <location>
        <begin position="598"/>
        <end position="617"/>
    </location>
</feature>
<protein>
    <submittedName>
        <fullName evidence="7">Binding-protein-dependent transport systems inner membrane component protein</fullName>
    </submittedName>
</protein>
<evidence type="ECO:0000313" key="8">
    <source>
        <dbReference type="Proteomes" id="UP000034071"/>
    </source>
</evidence>